<evidence type="ECO:0000256" key="2">
    <source>
        <dbReference type="SAM" id="MobiDB-lite"/>
    </source>
</evidence>
<dbReference type="Proteomes" id="UP000193648">
    <property type="component" value="Unassembled WGS sequence"/>
</dbReference>
<name>A0A1Y2H1H5_9FUNG</name>
<dbReference type="OrthoDB" id="10262653at2759"/>
<comment type="caution">
    <text evidence="3">The sequence shown here is derived from an EMBL/GenBank/DDBJ whole genome shotgun (WGS) entry which is preliminary data.</text>
</comment>
<dbReference type="RefSeq" id="XP_021884649.1">
    <property type="nucleotide sequence ID" value="XM_022023013.1"/>
</dbReference>
<feature type="compositionally biased region" description="Polar residues" evidence="2">
    <location>
        <begin position="91"/>
        <end position="100"/>
    </location>
</feature>
<organism evidence="3 4">
    <name type="scientific">Lobosporangium transversale</name>
    <dbReference type="NCBI Taxonomy" id="64571"/>
    <lineage>
        <taxon>Eukaryota</taxon>
        <taxon>Fungi</taxon>
        <taxon>Fungi incertae sedis</taxon>
        <taxon>Mucoromycota</taxon>
        <taxon>Mortierellomycotina</taxon>
        <taxon>Mortierellomycetes</taxon>
        <taxon>Mortierellales</taxon>
        <taxon>Mortierellaceae</taxon>
        <taxon>Lobosporangium</taxon>
    </lineage>
</organism>
<gene>
    <name evidence="3" type="ORF">BCR41DRAFT_347039</name>
</gene>
<feature type="coiled-coil region" evidence="1">
    <location>
        <begin position="348"/>
        <end position="403"/>
    </location>
</feature>
<keyword evidence="1" id="KW-0175">Coiled coil</keyword>
<dbReference type="InParanoid" id="A0A1Y2H1H5"/>
<sequence length="407" mass="47022">MPPQKTQKTSHTPSSQLIETTPLNPITNFIKRHSRIHSLPGTGKGKQVQEKPLAKPQTSASAAVAASPEKPSPPTQTHLDFTKKPKHCSPLSPQEQNASQKDLEIVRKLENELEEVKRVVMELQQQAEQEETKLHLARSEFQKEEDDLMERIDNAEKEQVEVKAQVADQEQEIEKHSKWIDELEQQVGEKTFEADVWRAEVEKYEAEIAEKIMFNELDEERLVLEALELEREEVMARLEENDKKVQKLREKSALVAELIEQIKFISDAEAQLEDADFDLEGAGLQMKLDLSIEQEFEALRSRYSLSKGSDMDKEVAKYQARLTSKFNRHLSSLILQHNVKKEQVAMKTRAHEARLQKLQINIEDARRTIDHSKGDFKEAERERQEIRSKMEATTKEIEEVRKQLACF</sequence>
<dbReference type="EMBL" id="MCFF01000005">
    <property type="protein sequence ID" value="ORZ26902.1"/>
    <property type="molecule type" value="Genomic_DNA"/>
</dbReference>
<feature type="coiled-coil region" evidence="1">
    <location>
        <begin position="217"/>
        <end position="275"/>
    </location>
</feature>
<evidence type="ECO:0000313" key="4">
    <source>
        <dbReference type="Proteomes" id="UP000193648"/>
    </source>
</evidence>
<evidence type="ECO:0000313" key="3">
    <source>
        <dbReference type="EMBL" id="ORZ26902.1"/>
    </source>
</evidence>
<proteinExistence type="predicted"/>
<accession>A0A1Y2H1H5</accession>
<keyword evidence="4" id="KW-1185">Reference proteome</keyword>
<reference evidence="3 4" key="1">
    <citation type="submission" date="2016-07" db="EMBL/GenBank/DDBJ databases">
        <title>Pervasive Adenine N6-methylation of Active Genes in Fungi.</title>
        <authorList>
            <consortium name="DOE Joint Genome Institute"/>
            <person name="Mondo S.J."/>
            <person name="Dannebaum R.O."/>
            <person name="Kuo R.C."/>
            <person name="Labutti K."/>
            <person name="Haridas S."/>
            <person name="Kuo A."/>
            <person name="Salamov A."/>
            <person name="Ahrendt S.R."/>
            <person name="Lipzen A."/>
            <person name="Sullivan W."/>
            <person name="Andreopoulos W.B."/>
            <person name="Clum A."/>
            <person name="Lindquist E."/>
            <person name="Daum C."/>
            <person name="Ramamoorthy G.K."/>
            <person name="Gryganskyi A."/>
            <person name="Culley D."/>
            <person name="Magnuson J.K."/>
            <person name="James T.Y."/>
            <person name="O'Malley M.A."/>
            <person name="Stajich J.E."/>
            <person name="Spatafora J.W."/>
            <person name="Visel A."/>
            <person name="Grigoriev I.V."/>
        </authorList>
    </citation>
    <scope>NUCLEOTIDE SEQUENCE [LARGE SCALE GENOMIC DNA]</scope>
    <source>
        <strain evidence="3 4">NRRL 3116</strain>
    </source>
</reference>
<feature type="compositionally biased region" description="Polar residues" evidence="2">
    <location>
        <begin position="1"/>
        <end position="27"/>
    </location>
</feature>
<feature type="region of interest" description="Disordered" evidence="2">
    <location>
        <begin position="1"/>
        <end position="101"/>
    </location>
</feature>
<dbReference type="AlphaFoldDB" id="A0A1Y2H1H5"/>
<evidence type="ECO:0000256" key="1">
    <source>
        <dbReference type="SAM" id="Coils"/>
    </source>
</evidence>
<dbReference type="GeneID" id="33564857"/>
<protein>
    <submittedName>
        <fullName evidence="3">Uncharacterized protein</fullName>
    </submittedName>
</protein>